<dbReference type="AlphaFoldDB" id="A0A7R9EBD3"/>
<proteinExistence type="predicted"/>
<gene>
    <name evidence="1" type="ORF">TMSB3V08_LOCUS7660</name>
</gene>
<sequence length="202" mass="21865">MVGTHIHKMSCQRDRVFKLNLSNISHSHCETEIRTSISSSSAVELNTTSALANYATEAGVDKRPVVVPSLNELVGNTPASEMTVKRPLVYLAFLMVIEPGALGSVDNTRYGPSSGEMEGTSIKVVAIKSCFFTRIVHFTCVLLVKPRAEYLALDLTCFSSNTSATTAECFAVNTHLTIPASVTLTSHDTSLGNTHISRYQPL</sequence>
<accession>A0A7R9EBD3</accession>
<organism evidence="1">
    <name type="scientific">Timema monikensis</name>
    <dbReference type="NCBI Taxonomy" id="170555"/>
    <lineage>
        <taxon>Eukaryota</taxon>
        <taxon>Metazoa</taxon>
        <taxon>Ecdysozoa</taxon>
        <taxon>Arthropoda</taxon>
        <taxon>Hexapoda</taxon>
        <taxon>Insecta</taxon>
        <taxon>Pterygota</taxon>
        <taxon>Neoptera</taxon>
        <taxon>Polyneoptera</taxon>
        <taxon>Phasmatodea</taxon>
        <taxon>Timematodea</taxon>
        <taxon>Timematoidea</taxon>
        <taxon>Timematidae</taxon>
        <taxon>Timema</taxon>
    </lineage>
</organism>
<dbReference type="EMBL" id="OB794702">
    <property type="protein sequence ID" value="CAD7430915.1"/>
    <property type="molecule type" value="Genomic_DNA"/>
</dbReference>
<evidence type="ECO:0000313" key="1">
    <source>
        <dbReference type="EMBL" id="CAD7430915.1"/>
    </source>
</evidence>
<name>A0A7R9EBD3_9NEOP</name>
<protein>
    <submittedName>
        <fullName evidence="1">Uncharacterized protein</fullName>
    </submittedName>
</protein>
<reference evidence="1" key="1">
    <citation type="submission" date="2020-11" db="EMBL/GenBank/DDBJ databases">
        <authorList>
            <person name="Tran Van P."/>
        </authorList>
    </citation>
    <scope>NUCLEOTIDE SEQUENCE</scope>
</reference>